<evidence type="ECO:0000256" key="1">
    <source>
        <dbReference type="SAM" id="MobiDB-lite"/>
    </source>
</evidence>
<proteinExistence type="predicted"/>
<dbReference type="Proteomes" id="UP000321490">
    <property type="component" value="Unassembled WGS sequence"/>
</dbReference>
<keyword evidence="3" id="KW-1185">Reference proteome</keyword>
<dbReference type="EMBL" id="VLKF01000001">
    <property type="protein sequence ID" value="TWH74490.1"/>
    <property type="molecule type" value="Genomic_DNA"/>
</dbReference>
<evidence type="ECO:0000313" key="3">
    <source>
        <dbReference type="Proteomes" id="UP000321490"/>
    </source>
</evidence>
<protein>
    <submittedName>
        <fullName evidence="2">Uncharacterized protein</fullName>
    </submittedName>
</protein>
<sequence>MQFAGRAVALDTTAGQWLADAARGARPDTVGKLVPGTFPALARVFHPAVRYVGDDDVEVPWSSVAAANGTAAHPLMQWGSVTGAMDYFENDDQAPLWHGAPARGHLPVPVAERLVEVLTRWTRTPDVCWFGVALGGAVLTDHPTLTLPEREYWLVNGPITLAAENFAAEPYEQSANLWWPADRAWCVATDIDLVTTYVGGSAACIAELLELAELETAPAAATDRTTWDADEVNPVPADAPD</sequence>
<dbReference type="AlphaFoldDB" id="A0A562IUG5"/>
<dbReference type="OrthoDB" id="2426596at2"/>
<comment type="caution">
    <text evidence="2">The sequence shown here is derived from an EMBL/GenBank/DDBJ whole genome shotgun (WGS) entry which is preliminary data.</text>
</comment>
<accession>A0A562IUG5</accession>
<reference evidence="2 3" key="1">
    <citation type="submission" date="2019-07" db="EMBL/GenBank/DDBJ databases">
        <title>R&amp;d 2014.</title>
        <authorList>
            <person name="Klenk H.-P."/>
        </authorList>
    </citation>
    <scope>NUCLEOTIDE SEQUENCE [LARGE SCALE GENOMIC DNA]</scope>
    <source>
        <strain evidence="2 3">DSM 45764</strain>
    </source>
</reference>
<dbReference type="RefSeq" id="WP_153358657.1">
    <property type="nucleotide sequence ID" value="NZ_JABGDC010000037.1"/>
</dbReference>
<feature type="region of interest" description="Disordered" evidence="1">
    <location>
        <begin position="220"/>
        <end position="241"/>
    </location>
</feature>
<evidence type="ECO:0000313" key="2">
    <source>
        <dbReference type="EMBL" id="TWH74490.1"/>
    </source>
</evidence>
<organism evidence="2 3">
    <name type="scientific">Modestobacter roseus</name>
    <dbReference type="NCBI Taxonomy" id="1181884"/>
    <lineage>
        <taxon>Bacteria</taxon>
        <taxon>Bacillati</taxon>
        <taxon>Actinomycetota</taxon>
        <taxon>Actinomycetes</taxon>
        <taxon>Geodermatophilales</taxon>
        <taxon>Geodermatophilaceae</taxon>
        <taxon>Modestobacter</taxon>
    </lineage>
</organism>
<gene>
    <name evidence="2" type="ORF">JD78_03030</name>
</gene>
<name>A0A562IUG5_9ACTN</name>